<dbReference type="RefSeq" id="WP_271191137.1">
    <property type="nucleotide sequence ID" value="NZ_CP115667.1"/>
</dbReference>
<gene>
    <name evidence="1" type="ORF">O6R05_06300</name>
</gene>
<accession>A0ABY7QTJ8</accession>
<sequence>MDTNNINELALHKLIILTAVDSAPVPMTEAALTSFVLRGEFLNYFYFKQYLAELLESGFLNYVEGKFYITDEGASALELFGETLNPDLKHAILKAHAKSAVPKRHVSTDTFDREDRHWVHLAMKEDEDVIMDLKLEVPDTEFSQQVVARFEANPDAIYMALVSALENYR</sequence>
<evidence type="ECO:0000313" key="2">
    <source>
        <dbReference type="Proteomes" id="UP001210339"/>
    </source>
</evidence>
<protein>
    <submittedName>
        <fullName evidence="1">DUF4364 family protein</fullName>
    </submittedName>
</protein>
<organism evidence="1 2">
    <name type="scientific">Peptoniphilus equinus</name>
    <dbReference type="NCBI Taxonomy" id="3016343"/>
    <lineage>
        <taxon>Bacteria</taxon>
        <taxon>Bacillati</taxon>
        <taxon>Bacillota</taxon>
        <taxon>Tissierellia</taxon>
        <taxon>Tissierellales</taxon>
        <taxon>Peptoniphilaceae</taxon>
        <taxon>Peptoniphilus</taxon>
    </lineage>
</organism>
<reference evidence="1 2" key="1">
    <citation type="submission" date="2023-01" db="EMBL/GenBank/DDBJ databases">
        <authorList>
            <person name="Lee S.H."/>
            <person name="Jung H.S."/>
            <person name="Yun J.U."/>
        </authorList>
    </citation>
    <scope>NUCLEOTIDE SEQUENCE [LARGE SCALE GENOMIC DNA]</scope>
    <source>
        <strain evidence="1 2">CBA3646</strain>
    </source>
</reference>
<dbReference type="InterPro" id="IPR025374">
    <property type="entry name" value="DUF4364"/>
</dbReference>
<dbReference type="EMBL" id="CP115667">
    <property type="protein sequence ID" value="WBW49605.1"/>
    <property type="molecule type" value="Genomic_DNA"/>
</dbReference>
<keyword evidence="2" id="KW-1185">Reference proteome</keyword>
<proteinExistence type="predicted"/>
<name>A0ABY7QTJ8_9FIRM</name>
<dbReference type="Proteomes" id="UP001210339">
    <property type="component" value="Chromosome"/>
</dbReference>
<evidence type="ECO:0000313" key="1">
    <source>
        <dbReference type="EMBL" id="WBW49605.1"/>
    </source>
</evidence>
<dbReference type="Pfam" id="PF14277">
    <property type="entry name" value="DUF4364"/>
    <property type="match status" value="1"/>
</dbReference>